<feature type="region of interest" description="Disordered" evidence="1">
    <location>
        <begin position="1"/>
        <end position="103"/>
    </location>
</feature>
<organism evidence="2 3">
    <name type="scientific">Pleurodeles waltl</name>
    <name type="common">Iberian ribbed newt</name>
    <dbReference type="NCBI Taxonomy" id="8319"/>
    <lineage>
        <taxon>Eukaryota</taxon>
        <taxon>Metazoa</taxon>
        <taxon>Chordata</taxon>
        <taxon>Craniata</taxon>
        <taxon>Vertebrata</taxon>
        <taxon>Euteleostomi</taxon>
        <taxon>Amphibia</taxon>
        <taxon>Batrachia</taxon>
        <taxon>Caudata</taxon>
        <taxon>Salamandroidea</taxon>
        <taxon>Salamandridae</taxon>
        <taxon>Pleurodelinae</taxon>
        <taxon>Pleurodeles</taxon>
    </lineage>
</organism>
<dbReference type="Proteomes" id="UP001066276">
    <property type="component" value="Chromosome 4_2"/>
</dbReference>
<proteinExistence type="predicted"/>
<dbReference type="EMBL" id="JANPWB010000008">
    <property type="protein sequence ID" value="KAJ1159629.1"/>
    <property type="molecule type" value="Genomic_DNA"/>
</dbReference>
<accession>A0AAV7S3Q5</accession>
<feature type="compositionally biased region" description="Basic and acidic residues" evidence="1">
    <location>
        <begin position="70"/>
        <end position="83"/>
    </location>
</feature>
<sequence length="187" mass="21050">MPQPRPPPRSPHWTIPVGGGFQHQVEAPRLAQQLHGLNNPPVHAPSSHDPCKGLRHKRRNRLTPESNMAEPKDSTTKERESKTAPKRTKHSPPTLESPVKENTDTFSTLDTILRKRNTVREVAESTKTNTNLLQVAVAAIHSILKDLKIRVTAAESRISRVEDCTNEHSQKFSELENMVETRKSQIT</sequence>
<evidence type="ECO:0000256" key="1">
    <source>
        <dbReference type="SAM" id="MobiDB-lite"/>
    </source>
</evidence>
<name>A0AAV7S3Q5_PLEWA</name>
<reference evidence="2" key="1">
    <citation type="journal article" date="2022" name="bioRxiv">
        <title>Sequencing and chromosome-scale assembly of the giantPleurodeles waltlgenome.</title>
        <authorList>
            <person name="Brown T."/>
            <person name="Elewa A."/>
            <person name="Iarovenko S."/>
            <person name="Subramanian E."/>
            <person name="Araus A.J."/>
            <person name="Petzold A."/>
            <person name="Susuki M."/>
            <person name="Suzuki K.-i.T."/>
            <person name="Hayashi T."/>
            <person name="Toyoda A."/>
            <person name="Oliveira C."/>
            <person name="Osipova E."/>
            <person name="Leigh N.D."/>
            <person name="Simon A."/>
            <person name="Yun M.H."/>
        </authorList>
    </citation>
    <scope>NUCLEOTIDE SEQUENCE</scope>
    <source>
        <strain evidence="2">20211129_DDA</strain>
        <tissue evidence="2">Liver</tissue>
    </source>
</reference>
<evidence type="ECO:0000313" key="3">
    <source>
        <dbReference type="Proteomes" id="UP001066276"/>
    </source>
</evidence>
<evidence type="ECO:0000313" key="2">
    <source>
        <dbReference type="EMBL" id="KAJ1159629.1"/>
    </source>
</evidence>
<protein>
    <submittedName>
        <fullName evidence="2">Uncharacterized protein</fullName>
    </submittedName>
</protein>
<feature type="compositionally biased region" description="Pro residues" evidence="1">
    <location>
        <begin position="1"/>
        <end position="10"/>
    </location>
</feature>
<keyword evidence="3" id="KW-1185">Reference proteome</keyword>
<comment type="caution">
    <text evidence="2">The sequence shown here is derived from an EMBL/GenBank/DDBJ whole genome shotgun (WGS) entry which is preliminary data.</text>
</comment>
<dbReference type="AlphaFoldDB" id="A0AAV7S3Q5"/>
<gene>
    <name evidence="2" type="ORF">NDU88_000135</name>
</gene>